<evidence type="ECO:0000256" key="1">
    <source>
        <dbReference type="SAM" id="MobiDB-lite"/>
    </source>
</evidence>
<accession>A0A9W7CQW7</accession>
<proteinExistence type="predicted"/>
<reference evidence="2" key="1">
    <citation type="submission" date="2023-04" db="EMBL/GenBank/DDBJ databases">
        <title>Phytophthora fragariaefolia NBRC 109709.</title>
        <authorList>
            <person name="Ichikawa N."/>
            <person name="Sato H."/>
            <person name="Tonouchi N."/>
        </authorList>
    </citation>
    <scope>NUCLEOTIDE SEQUENCE</scope>
    <source>
        <strain evidence="2">NBRC 109709</strain>
    </source>
</reference>
<name>A0A9W7CQW7_9STRA</name>
<evidence type="ECO:0000313" key="2">
    <source>
        <dbReference type="EMBL" id="GMF36827.1"/>
    </source>
</evidence>
<keyword evidence="3" id="KW-1185">Reference proteome</keyword>
<gene>
    <name evidence="2" type="ORF">Pfra01_001014800</name>
</gene>
<comment type="caution">
    <text evidence="2">The sequence shown here is derived from an EMBL/GenBank/DDBJ whole genome shotgun (WGS) entry which is preliminary data.</text>
</comment>
<feature type="region of interest" description="Disordered" evidence="1">
    <location>
        <begin position="24"/>
        <end position="112"/>
    </location>
</feature>
<dbReference type="AlphaFoldDB" id="A0A9W7CQW7"/>
<organism evidence="2 3">
    <name type="scientific">Phytophthora fragariaefolia</name>
    <dbReference type="NCBI Taxonomy" id="1490495"/>
    <lineage>
        <taxon>Eukaryota</taxon>
        <taxon>Sar</taxon>
        <taxon>Stramenopiles</taxon>
        <taxon>Oomycota</taxon>
        <taxon>Peronosporomycetes</taxon>
        <taxon>Peronosporales</taxon>
        <taxon>Peronosporaceae</taxon>
        <taxon>Phytophthora</taxon>
    </lineage>
</organism>
<protein>
    <submittedName>
        <fullName evidence="2">Unnamed protein product</fullName>
    </submittedName>
</protein>
<evidence type="ECO:0000313" key="3">
    <source>
        <dbReference type="Proteomes" id="UP001165121"/>
    </source>
</evidence>
<sequence length="112" mass="12598">MGTPNEEQPKYPAYLRSFRPMLQVPGTCPARHAVDQDVSPSDDSSSLWNPKSPSLDRASRSQDPDATPLFNDERAAAKRSTWRSSIQEPSHSEKAYVFQADETAKDPDTKRY</sequence>
<feature type="compositionally biased region" description="Low complexity" evidence="1">
    <location>
        <begin position="36"/>
        <end position="46"/>
    </location>
</feature>
<dbReference type="Proteomes" id="UP001165121">
    <property type="component" value="Unassembled WGS sequence"/>
</dbReference>
<dbReference type="EMBL" id="BSXT01000965">
    <property type="protein sequence ID" value="GMF36827.1"/>
    <property type="molecule type" value="Genomic_DNA"/>
</dbReference>
<feature type="compositionally biased region" description="Basic and acidic residues" evidence="1">
    <location>
        <begin position="102"/>
        <end position="112"/>
    </location>
</feature>